<evidence type="ECO:0000313" key="2">
    <source>
        <dbReference type="Proteomes" id="UP000008310"/>
    </source>
</evidence>
<dbReference type="KEGG" id="vg:10896880"/>
<organism evidence="1 2">
    <name type="scientific">Campylobacter phage NCTC12673</name>
    <dbReference type="NCBI Taxonomy" id="2885915"/>
    <lineage>
        <taxon>Viruses</taxon>
        <taxon>Duplodnaviria</taxon>
        <taxon>Heunggongvirae</taxon>
        <taxon>Uroviricota</taxon>
        <taxon>Caudoviricetes</taxon>
        <taxon>Connertonviridae</taxon>
        <taxon>Fletchervirus</taxon>
        <taxon>Fletchervirus NCTC12673</taxon>
    </lineage>
</organism>
<accession>F4YA94</accession>
<dbReference type="Proteomes" id="UP000008310">
    <property type="component" value="Segment"/>
</dbReference>
<keyword evidence="2" id="KW-1185">Reference proteome</keyword>
<dbReference type="GeneID" id="10896880"/>
<dbReference type="CDD" id="cd22328">
    <property type="entry name" value="Hef-like"/>
    <property type="match status" value="1"/>
</dbReference>
<dbReference type="Gene3D" id="3.40.960.10">
    <property type="entry name" value="VSR Endonuclease"/>
    <property type="match status" value="1"/>
</dbReference>
<proteinExistence type="predicted"/>
<sequence>MFINNYMDKLEYLKSLGYNLLSVEGSYVKVECKNKHIFRRAFASFKIRNTPCPECEIENRKQFLDSINYSLISINGRKVEVKCKTCNTIFSKEYCNFKQGKITCNYCETNNKIEYIQSLGYNVIDFESKGYIKIQCKHNHIFSRAYNSLKNGFISCPYCEHEQRETFFKLINLELITFDKGKITAKCKKNHIFDRTYGSFKRGSTLCPICYPKSSSFEKEVKNILPKNVIVNNRTVLDGKELDFYLPEYNLAIECNGDYWHSEQMGKDKNYHLEKSLKCINKGIYLIHIFESKWYSNKQFYINLIKNHIDGIIKDYPNKIISDISCENQLMFPKLGYKLVDNVEPNFEIFQNTLKVYNCGYNIWLK</sequence>
<dbReference type="EMBL" id="GU296433">
    <property type="protein sequence ID" value="AEA86416.1"/>
    <property type="molecule type" value="Genomic_DNA"/>
</dbReference>
<protein>
    <submittedName>
        <fullName evidence="1">Hef71</fullName>
    </submittedName>
</protein>
<reference evidence="1 2" key="1">
    <citation type="journal article" date="2011" name="Appl. Environ. Microbiol.">
        <title>Genome and Proteome of Campylobacter jejuni Bacteriophage NCTC 12673.</title>
        <authorList>
            <person name="Kropinski A.M."/>
            <person name="Arutyunov D."/>
            <person name="Foss M."/>
            <person name="Cunningham A."/>
            <person name="Ding W."/>
            <person name="Singh A."/>
            <person name="Pavlov A.R."/>
            <person name="Henry M."/>
            <person name="Evoy S."/>
            <person name="Kelly J."/>
            <person name="Szymanski C.M."/>
        </authorList>
    </citation>
    <scope>NUCLEOTIDE SEQUENCE [LARGE SCALE GENOMIC DNA]</scope>
</reference>
<dbReference type="RefSeq" id="YP_004421624.1">
    <property type="nucleotide sequence ID" value="NC_015464.1"/>
</dbReference>
<name>F4YA94_9CAUD</name>
<evidence type="ECO:0000313" key="1">
    <source>
        <dbReference type="EMBL" id="AEA86416.1"/>
    </source>
</evidence>